<dbReference type="HAMAP" id="MF_02120">
    <property type="entry name" value="LysA"/>
    <property type="match status" value="1"/>
</dbReference>
<evidence type="ECO:0000313" key="10">
    <source>
        <dbReference type="EMBL" id="PZP55804.1"/>
    </source>
</evidence>
<keyword evidence="2 7" id="KW-0210">Decarboxylase</keyword>
<feature type="modified residue" description="N6-(pyridoxal phosphate)lysine" evidence="6">
    <location>
        <position position="28"/>
    </location>
</feature>
<comment type="cofactor">
    <cofactor evidence="1 6 7">
        <name>pyridoxal 5'-phosphate</name>
        <dbReference type="ChEBI" id="CHEBI:597326"/>
    </cofactor>
</comment>
<evidence type="ECO:0000259" key="8">
    <source>
        <dbReference type="Pfam" id="PF00278"/>
    </source>
</evidence>
<evidence type="ECO:0000256" key="3">
    <source>
        <dbReference type="ARBA" id="ARBA00022898"/>
    </source>
</evidence>
<name>A0A2W5FN53_9BACT</name>
<comment type="pathway">
    <text evidence="7">Amino-acid biosynthesis; L-lysine biosynthesis via DAP pathway; L-lysine from DL-2,6-diaminopimelate: step 1/1.</text>
</comment>
<dbReference type="InterPro" id="IPR029066">
    <property type="entry name" value="PLP-binding_barrel"/>
</dbReference>
<dbReference type="SUPFAM" id="SSF51419">
    <property type="entry name" value="PLP-binding barrel"/>
    <property type="match status" value="1"/>
</dbReference>
<keyword evidence="4 7" id="KW-0456">Lyase</keyword>
<dbReference type="GO" id="GO:0009089">
    <property type="term" value="P:lysine biosynthetic process via diaminopimelate"/>
    <property type="evidence" value="ECO:0007669"/>
    <property type="project" value="UniProtKB-UniRule"/>
</dbReference>
<dbReference type="EMBL" id="QFOT01000050">
    <property type="protein sequence ID" value="PZP55804.1"/>
    <property type="molecule type" value="Genomic_DNA"/>
</dbReference>
<evidence type="ECO:0000256" key="5">
    <source>
        <dbReference type="NCBIfam" id="TIGR01048"/>
    </source>
</evidence>
<dbReference type="PRINTS" id="PR01179">
    <property type="entry name" value="ODADCRBXLASE"/>
</dbReference>
<feature type="domain" description="Orn/DAP/Arg decarboxylase 2 N-terminal" evidence="9">
    <location>
        <begin position="21"/>
        <end position="248"/>
    </location>
</feature>
<evidence type="ECO:0000256" key="2">
    <source>
        <dbReference type="ARBA" id="ARBA00022793"/>
    </source>
</evidence>
<feature type="non-terminal residue" evidence="10">
    <location>
        <position position="1"/>
    </location>
</feature>
<dbReference type="Pfam" id="PF00278">
    <property type="entry name" value="Orn_DAP_Arg_deC"/>
    <property type="match status" value="1"/>
</dbReference>
<dbReference type="InterPro" id="IPR022643">
    <property type="entry name" value="De-COase2_C"/>
</dbReference>
<organism evidence="10 11">
    <name type="scientific">Micavibrio aeruginosavorus</name>
    <dbReference type="NCBI Taxonomy" id="349221"/>
    <lineage>
        <taxon>Bacteria</taxon>
        <taxon>Pseudomonadati</taxon>
        <taxon>Bdellovibrionota</taxon>
        <taxon>Bdellovibrionia</taxon>
        <taxon>Bdellovibrionales</taxon>
        <taxon>Pseudobdellovibrionaceae</taxon>
        <taxon>Micavibrio</taxon>
    </lineage>
</organism>
<accession>A0A2W5FN53</accession>
<dbReference type="Gene3D" id="2.40.37.10">
    <property type="entry name" value="Lyase, Ornithine Decarboxylase, Chain A, domain 1"/>
    <property type="match status" value="1"/>
</dbReference>
<dbReference type="InterPro" id="IPR022644">
    <property type="entry name" value="De-COase2_N"/>
</dbReference>
<dbReference type="EC" id="4.1.1.20" evidence="5 7"/>
<dbReference type="FunFam" id="3.20.20.10:FF:000003">
    <property type="entry name" value="Diaminopimelate decarboxylase"/>
    <property type="match status" value="1"/>
</dbReference>
<evidence type="ECO:0000256" key="4">
    <source>
        <dbReference type="ARBA" id="ARBA00023239"/>
    </source>
</evidence>
<dbReference type="InterPro" id="IPR000183">
    <property type="entry name" value="Orn/DAP/Arg_de-COase"/>
</dbReference>
<feature type="active site" description="Proton donor" evidence="6">
    <location>
        <position position="310"/>
    </location>
</feature>
<dbReference type="GO" id="GO:0008836">
    <property type="term" value="F:diaminopimelate decarboxylase activity"/>
    <property type="evidence" value="ECO:0007669"/>
    <property type="project" value="UniProtKB-UniRule"/>
</dbReference>
<dbReference type="Gene3D" id="3.20.20.10">
    <property type="entry name" value="Alanine racemase"/>
    <property type="match status" value="1"/>
</dbReference>
<dbReference type="SUPFAM" id="SSF50621">
    <property type="entry name" value="Alanine racemase C-terminal domain-like"/>
    <property type="match status" value="1"/>
</dbReference>
<evidence type="ECO:0000256" key="1">
    <source>
        <dbReference type="ARBA" id="ARBA00001933"/>
    </source>
</evidence>
<dbReference type="InterPro" id="IPR002986">
    <property type="entry name" value="DAP_deCOOHase_LysA"/>
</dbReference>
<dbReference type="PRINTS" id="PR01181">
    <property type="entry name" value="DAPDCRBXLASE"/>
</dbReference>
<dbReference type="PANTHER" id="PTHR43727">
    <property type="entry name" value="DIAMINOPIMELATE DECARBOXYLASE"/>
    <property type="match status" value="1"/>
</dbReference>
<dbReference type="PANTHER" id="PTHR43727:SF2">
    <property type="entry name" value="GROUP IV DECARBOXYLASE"/>
    <property type="match status" value="1"/>
</dbReference>
<dbReference type="InterPro" id="IPR022653">
    <property type="entry name" value="De-COase2_pyr-phos_BS"/>
</dbReference>
<evidence type="ECO:0000313" key="11">
    <source>
        <dbReference type="Proteomes" id="UP000249739"/>
    </source>
</evidence>
<gene>
    <name evidence="10" type="primary">lysA</name>
    <name evidence="10" type="ORF">DI586_05750</name>
</gene>
<evidence type="ECO:0000256" key="6">
    <source>
        <dbReference type="PIRSR" id="PIRSR600183-50"/>
    </source>
</evidence>
<proteinExistence type="inferred from homology"/>
<evidence type="ECO:0000259" key="9">
    <source>
        <dbReference type="Pfam" id="PF02784"/>
    </source>
</evidence>
<dbReference type="PROSITE" id="PS00878">
    <property type="entry name" value="ODR_DC_2_1"/>
    <property type="match status" value="1"/>
</dbReference>
<keyword evidence="7" id="KW-0028">Amino-acid biosynthesis</keyword>
<keyword evidence="7" id="KW-0457">Lysine biosynthesis</keyword>
<evidence type="ECO:0000256" key="7">
    <source>
        <dbReference type="RuleBase" id="RU003738"/>
    </source>
</evidence>
<dbReference type="InterPro" id="IPR009006">
    <property type="entry name" value="Ala_racemase/Decarboxylase_C"/>
</dbReference>
<sequence length="386" mass="42907">KDRVTRLIEAVTAPWPEDKKPFIAFACKSNSNLAILNYLGGLGTGMDIVSGGELIRCLAAGIPADKIIFSGVGKTDHELRLALDKGIHQINVESEAELSRLDEISRDFKKTVHIALRFTPDVESGAHEKTSTGEEENKFGLMEDEVFRLFKQYEDHPYLRLNAISMHIGSGVPSLEPFREAFFKMSDLVQKLRYHGATVTQVDLGGGLWIPYQDEPFPDLQEYGQMIHEIFSPLDVKIALEPGRILIAEAGCLLTSVIFNKPRTSKRFVIVDAAMNDLIRPTLYDAYHKIMPVVETDGDTSPCDIVGPVCETGDYLALDRDLPEFQRGDLLAIMNAGAYGSVMSSTYNSRPFIAEVLVNGSDFHVIREAQKLEDCWANEKIPTGLK</sequence>
<comment type="caution">
    <text evidence="10">The sequence shown here is derived from an EMBL/GenBank/DDBJ whole genome shotgun (WGS) entry which is preliminary data.</text>
</comment>
<keyword evidence="3 6" id="KW-0663">Pyridoxal phosphate</keyword>
<feature type="domain" description="Orn/DAP/Arg decarboxylase 2 C-terminal" evidence="8">
    <location>
        <begin position="249"/>
        <end position="337"/>
    </location>
</feature>
<dbReference type="UniPathway" id="UPA00034">
    <property type="reaction ID" value="UER00027"/>
</dbReference>
<reference evidence="10 11" key="1">
    <citation type="submission" date="2017-08" db="EMBL/GenBank/DDBJ databases">
        <title>Infants hospitalized years apart are colonized by the same room-sourced microbial strains.</title>
        <authorList>
            <person name="Brooks B."/>
            <person name="Olm M.R."/>
            <person name="Firek B.A."/>
            <person name="Baker R."/>
            <person name="Thomas B.C."/>
            <person name="Morowitz M.J."/>
            <person name="Banfield J.F."/>
        </authorList>
    </citation>
    <scope>NUCLEOTIDE SEQUENCE [LARGE SCALE GENOMIC DNA]</scope>
    <source>
        <strain evidence="10">S2_006_000_R2_64</strain>
    </source>
</reference>
<dbReference type="CDD" id="cd06828">
    <property type="entry name" value="PLPDE_III_DapDC"/>
    <property type="match status" value="1"/>
</dbReference>
<dbReference type="NCBIfam" id="TIGR01048">
    <property type="entry name" value="lysA"/>
    <property type="match status" value="1"/>
</dbReference>
<dbReference type="Pfam" id="PF02784">
    <property type="entry name" value="Orn_Arg_deC_N"/>
    <property type="match status" value="1"/>
</dbReference>
<protein>
    <recommendedName>
        <fullName evidence="5 7">Diaminopimelate decarboxylase</fullName>
        <ecNumber evidence="5 7">4.1.1.20</ecNumber>
    </recommendedName>
</protein>
<dbReference type="AlphaFoldDB" id="A0A2W5FN53"/>
<comment type="catalytic activity">
    <reaction evidence="7">
        <text>meso-2,6-diaminopimelate + H(+) = L-lysine + CO2</text>
        <dbReference type="Rhea" id="RHEA:15101"/>
        <dbReference type="ChEBI" id="CHEBI:15378"/>
        <dbReference type="ChEBI" id="CHEBI:16526"/>
        <dbReference type="ChEBI" id="CHEBI:32551"/>
        <dbReference type="ChEBI" id="CHEBI:57791"/>
        <dbReference type="EC" id="4.1.1.20"/>
    </reaction>
</comment>
<dbReference type="Proteomes" id="UP000249739">
    <property type="component" value="Unassembled WGS sequence"/>
</dbReference>